<dbReference type="InterPro" id="IPR004776">
    <property type="entry name" value="Mem_transp_PIN-like"/>
</dbReference>
<feature type="transmembrane region" description="Helical" evidence="8">
    <location>
        <begin position="155"/>
        <end position="175"/>
    </location>
</feature>
<evidence type="ECO:0000256" key="4">
    <source>
        <dbReference type="ARBA" id="ARBA00022475"/>
    </source>
</evidence>
<feature type="transmembrane region" description="Helical" evidence="8">
    <location>
        <begin position="36"/>
        <end position="55"/>
    </location>
</feature>
<dbReference type="PANTHER" id="PTHR36838:SF1">
    <property type="entry name" value="SLR1864 PROTEIN"/>
    <property type="match status" value="1"/>
</dbReference>
<feature type="transmembrane region" description="Helical" evidence="8">
    <location>
        <begin position="100"/>
        <end position="116"/>
    </location>
</feature>
<dbReference type="EMBL" id="CZBU01000005">
    <property type="protein sequence ID" value="CUQ78786.1"/>
    <property type="molecule type" value="Genomic_DNA"/>
</dbReference>
<proteinExistence type="inferred from homology"/>
<dbReference type="GeneID" id="41354970"/>
<dbReference type="OMA" id="LRYALPM"/>
<organism evidence="10 13">
    <name type="scientific">Lachnospira eligens</name>
    <dbReference type="NCBI Taxonomy" id="39485"/>
    <lineage>
        <taxon>Bacteria</taxon>
        <taxon>Bacillati</taxon>
        <taxon>Bacillota</taxon>
        <taxon>Clostridia</taxon>
        <taxon>Lachnospirales</taxon>
        <taxon>Lachnospiraceae</taxon>
        <taxon>Lachnospira</taxon>
    </lineage>
</organism>
<comment type="similarity">
    <text evidence="2">Belongs to the auxin efflux carrier (TC 2.A.69) family.</text>
</comment>
<sequence length="304" mass="33180">MITQILLTQTFIMFILMILGLILSKTGLLTEHGSKDMANILLYAVIPCVIIRSYITDFTMEKLYGLLMSAVLAVAAFAVAIAVSYIIYGMRKPIDNFGTAFCNAGFIGIPLVTAVFGNEAAFYVASFASILNLLQWTYGIVIITRRKDMINIKKVFVNPVTISLVIGLFLFITGIKLPGVINSTMAGVAALNTPAAMIVLGYYLSCVRIRDLLLNPSLYLASFVRLIIIPLLTLLVLYIIPAGHGQIGMITLIAAATPVGTSTAIFAQKFGQDYERAVCMVCLSTLFSIITMPVVMYLAQMWIM</sequence>
<keyword evidence="4" id="KW-1003">Cell membrane</keyword>
<evidence type="ECO:0000256" key="5">
    <source>
        <dbReference type="ARBA" id="ARBA00022692"/>
    </source>
</evidence>
<feature type="transmembrane region" description="Helical" evidence="8">
    <location>
        <begin position="278"/>
        <end position="299"/>
    </location>
</feature>
<evidence type="ECO:0000256" key="1">
    <source>
        <dbReference type="ARBA" id="ARBA00004651"/>
    </source>
</evidence>
<dbReference type="InterPro" id="IPR038770">
    <property type="entry name" value="Na+/solute_symporter_sf"/>
</dbReference>
<dbReference type="AlphaFoldDB" id="A0A174ZJZ4"/>
<feature type="transmembrane region" description="Helical" evidence="8">
    <location>
        <begin position="217"/>
        <end position="240"/>
    </location>
</feature>
<dbReference type="Proteomes" id="UP000481964">
    <property type="component" value="Unassembled WGS sequence"/>
</dbReference>
<dbReference type="Pfam" id="PF03547">
    <property type="entry name" value="Mem_trans"/>
    <property type="match status" value="1"/>
</dbReference>
<dbReference type="EMBL" id="CZBV01000004">
    <property type="protein sequence ID" value="CUQ85249.1"/>
    <property type="molecule type" value="Genomic_DNA"/>
</dbReference>
<feature type="transmembrane region" description="Helical" evidence="8">
    <location>
        <begin position="246"/>
        <end position="266"/>
    </location>
</feature>
<dbReference type="RefSeq" id="WP_012738457.1">
    <property type="nucleotide sequence ID" value="NZ_CABIXW010000004.1"/>
</dbReference>
<evidence type="ECO:0000313" key="10">
    <source>
        <dbReference type="EMBL" id="CUQ85249.1"/>
    </source>
</evidence>
<evidence type="ECO:0000256" key="8">
    <source>
        <dbReference type="SAM" id="Phobius"/>
    </source>
</evidence>
<dbReference type="GO" id="GO:0005886">
    <property type="term" value="C:plasma membrane"/>
    <property type="evidence" value="ECO:0007669"/>
    <property type="project" value="UniProtKB-SubCell"/>
</dbReference>
<protein>
    <submittedName>
        <fullName evidence="11">AEC family transporter</fullName>
    </submittedName>
    <submittedName>
        <fullName evidence="10">Auxin efflux carrier</fullName>
    </submittedName>
</protein>
<dbReference type="EMBL" id="WKRD01000001">
    <property type="protein sequence ID" value="MSC56072.1"/>
    <property type="molecule type" value="Genomic_DNA"/>
</dbReference>
<keyword evidence="5 8" id="KW-0812">Transmembrane</keyword>
<evidence type="ECO:0000313" key="12">
    <source>
        <dbReference type="Proteomes" id="UP000095621"/>
    </source>
</evidence>
<dbReference type="Proteomes" id="UP000095621">
    <property type="component" value="Unassembled WGS sequence"/>
</dbReference>
<dbReference type="PANTHER" id="PTHR36838">
    <property type="entry name" value="AUXIN EFFLUX CARRIER FAMILY PROTEIN"/>
    <property type="match status" value="1"/>
</dbReference>
<evidence type="ECO:0000256" key="7">
    <source>
        <dbReference type="ARBA" id="ARBA00023136"/>
    </source>
</evidence>
<evidence type="ECO:0000313" key="13">
    <source>
        <dbReference type="Proteomes" id="UP000095780"/>
    </source>
</evidence>
<evidence type="ECO:0000256" key="2">
    <source>
        <dbReference type="ARBA" id="ARBA00010145"/>
    </source>
</evidence>
<feature type="transmembrane region" description="Helical" evidence="8">
    <location>
        <begin position="6"/>
        <end position="24"/>
    </location>
</feature>
<name>A0A174ZJZ4_9FIRM</name>
<evidence type="ECO:0000256" key="6">
    <source>
        <dbReference type="ARBA" id="ARBA00022989"/>
    </source>
</evidence>
<dbReference type="Proteomes" id="UP000095780">
    <property type="component" value="Unassembled WGS sequence"/>
</dbReference>
<keyword evidence="7 8" id="KW-0472">Membrane</keyword>
<feature type="transmembrane region" description="Helical" evidence="8">
    <location>
        <begin position="67"/>
        <end position="88"/>
    </location>
</feature>
<reference evidence="11 14" key="2">
    <citation type="journal article" date="2019" name="Nat. Med.">
        <title>A library of human gut bacterial isolates paired with longitudinal multiomics data enables mechanistic microbiome research.</title>
        <authorList>
            <person name="Poyet M."/>
            <person name="Groussin M."/>
            <person name="Gibbons S.M."/>
            <person name="Avila-Pacheco J."/>
            <person name="Jiang X."/>
            <person name="Kearney S.M."/>
            <person name="Perrotta A.R."/>
            <person name="Berdy B."/>
            <person name="Zhao S."/>
            <person name="Lieberman T.D."/>
            <person name="Swanson P.K."/>
            <person name="Smith M."/>
            <person name="Roesemann S."/>
            <person name="Alexander J.E."/>
            <person name="Rich S.A."/>
            <person name="Livny J."/>
            <person name="Vlamakis H."/>
            <person name="Clish C."/>
            <person name="Bullock K."/>
            <person name="Deik A."/>
            <person name="Scott J."/>
            <person name="Pierce K.A."/>
            <person name="Xavier R.J."/>
            <person name="Alm E.J."/>
        </authorList>
    </citation>
    <scope>NUCLEOTIDE SEQUENCE [LARGE SCALE GENOMIC DNA]</scope>
    <source>
        <strain evidence="11 14">BIOML-A1</strain>
    </source>
</reference>
<dbReference type="GO" id="GO:0055085">
    <property type="term" value="P:transmembrane transport"/>
    <property type="evidence" value="ECO:0007669"/>
    <property type="project" value="InterPro"/>
</dbReference>
<reference evidence="12 13" key="1">
    <citation type="submission" date="2015-09" db="EMBL/GenBank/DDBJ databases">
        <authorList>
            <consortium name="Pathogen Informatics"/>
        </authorList>
    </citation>
    <scope>NUCLEOTIDE SEQUENCE [LARGE SCALE GENOMIC DNA]</scope>
    <source>
        <strain evidence="9 12">2789STDY5834875</strain>
        <strain evidence="10 13">2789STDY5834878</strain>
    </source>
</reference>
<accession>A0A174ZJZ4</accession>
<evidence type="ECO:0000313" key="14">
    <source>
        <dbReference type="Proteomes" id="UP000481964"/>
    </source>
</evidence>
<evidence type="ECO:0000313" key="9">
    <source>
        <dbReference type="EMBL" id="CUQ78786.1"/>
    </source>
</evidence>
<evidence type="ECO:0000313" key="11">
    <source>
        <dbReference type="EMBL" id="MSC56072.1"/>
    </source>
</evidence>
<keyword evidence="3" id="KW-0813">Transport</keyword>
<feature type="transmembrane region" description="Helical" evidence="8">
    <location>
        <begin position="181"/>
        <end position="205"/>
    </location>
</feature>
<feature type="transmembrane region" description="Helical" evidence="8">
    <location>
        <begin position="122"/>
        <end position="143"/>
    </location>
</feature>
<keyword evidence="6 8" id="KW-1133">Transmembrane helix</keyword>
<comment type="subcellular location">
    <subcellularLocation>
        <location evidence="1">Cell membrane</location>
        <topology evidence="1">Multi-pass membrane protein</topology>
    </subcellularLocation>
</comment>
<dbReference type="OrthoDB" id="9798064at2"/>
<dbReference type="Gene3D" id="1.20.1530.20">
    <property type="match status" value="1"/>
</dbReference>
<evidence type="ECO:0000256" key="3">
    <source>
        <dbReference type="ARBA" id="ARBA00022448"/>
    </source>
</evidence>
<gene>
    <name evidence="9" type="ORF">ERS852490_02435</name>
    <name evidence="10" type="ORF">ERS852492_01578</name>
    <name evidence="11" type="ORF">GKE48_01185</name>
</gene>